<keyword evidence="10" id="KW-1185">Reference proteome</keyword>
<keyword evidence="5" id="KW-0508">mRNA splicing</keyword>
<dbReference type="PANTHER" id="PTHR15608:SF0">
    <property type="entry name" value="HIV TAT-SPECIFIC FACTOR 1"/>
    <property type="match status" value="1"/>
</dbReference>
<dbReference type="Proteomes" id="UP000198341">
    <property type="component" value="Chromosome 3"/>
</dbReference>
<feature type="region of interest" description="Disordered" evidence="7">
    <location>
        <begin position="435"/>
        <end position="457"/>
    </location>
</feature>
<dbReference type="GeneID" id="19016710"/>
<feature type="compositionally biased region" description="Acidic residues" evidence="7">
    <location>
        <begin position="51"/>
        <end position="63"/>
    </location>
</feature>
<dbReference type="PROSITE" id="PS50102">
    <property type="entry name" value="RRM"/>
    <property type="match status" value="1"/>
</dbReference>
<evidence type="ECO:0000256" key="2">
    <source>
        <dbReference type="ARBA" id="ARBA00022664"/>
    </source>
</evidence>
<dbReference type="Gene3D" id="3.30.70.330">
    <property type="match status" value="2"/>
</dbReference>
<evidence type="ECO:0000313" key="9">
    <source>
        <dbReference type="EMBL" id="CCO15491.1"/>
    </source>
</evidence>
<dbReference type="KEGG" id="bpg:Bathy03g01720"/>
<organism evidence="9 10">
    <name type="scientific">Bathycoccus prasinos</name>
    <dbReference type="NCBI Taxonomy" id="41875"/>
    <lineage>
        <taxon>Eukaryota</taxon>
        <taxon>Viridiplantae</taxon>
        <taxon>Chlorophyta</taxon>
        <taxon>Mamiellophyceae</taxon>
        <taxon>Mamiellales</taxon>
        <taxon>Bathycoccaceae</taxon>
        <taxon>Bathycoccus</taxon>
    </lineage>
</organism>
<dbReference type="FunFam" id="3.30.70.330:FF:000105">
    <property type="entry name" value="HIV Tat-specific factor 1 homolog"/>
    <property type="match status" value="1"/>
</dbReference>
<protein>
    <recommendedName>
        <fullName evidence="8">RRM domain-containing protein</fullName>
    </recommendedName>
</protein>
<feature type="region of interest" description="Disordered" evidence="7">
    <location>
        <begin position="35"/>
        <end position="162"/>
    </location>
</feature>
<evidence type="ECO:0000256" key="1">
    <source>
        <dbReference type="ARBA" id="ARBA00007747"/>
    </source>
</evidence>
<keyword evidence="3" id="KW-0677">Repeat</keyword>
<evidence type="ECO:0000256" key="3">
    <source>
        <dbReference type="ARBA" id="ARBA00022737"/>
    </source>
</evidence>
<dbReference type="AlphaFoldDB" id="K8EC42"/>
<proteinExistence type="inferred from homology"/>
<dbReference type="GO" id="GO:0000398">
    <property type="term" value="P:mRNA splicing, via spliceosome"/>
    <property type="evidence" value="ECO:0007669"/>
    <property type="project" value="UniProtKB-ARBA"/>
</dbReference>
<dbReference type="CDD" id="cd12285">
    <property type="entry name" value="RRM3_RBM39_like"/>
    <property type="match status" value="1"/>
</dbReference>
<dbReference type="SUPFAM" id="SSF54928">
    <property type="entry name" value="RNA-binding domain, RBD"/>
    <property type="match status" value="2"/>
</dbReference>
<feature type="compositionally biased region" description="Basic and acidic residues" evidence="7">
    <location>
        <begin position="435"/>
        <end position="444"/>
    </location>
</feature>
<feature type="compositionally biased region" description="Basic and acidic residues" evidence="7">
    <location>
        <begin position="253"/>
        <end position="270"/>
    </location>
</feature>
<accession>K8EC42</accession>
<dbReference type="STRING" id="41875.K8EC42"/>
<dbReference type="eggNOG" id="KOG1548">
    <property type="taxonomic scope" value="Eukaryota"/>
</dbReference>
<feature type="domain" description="RRM" evidence="8">
    <location>
        <begin position="166"/>
        <end position="254"/>
    </location>
</feature>
<evidence type="ECO:0000313" key="10">
    <source>
        <dbReference type="Proteomes" id="UP000198341"/>
    </source>
</evidence>
<dbReference type="InterPro" id="IPR035979">
    <property type="entry name" value="RBD_domain_sf"/>
</dbReference>
<feature type="compositionally biased region" description="Basic and acidic residues" evidence="7">
    <location>
        <begin position="64"/>
        <end position="74"/>
    </location>
</feature>
<gene>
    <name evidence="9" type="ORF">Bathy03g01720</name>
</gene>
<dbReference type="InterPro" id="IPR034393">
    <property type="entry name" value="TatSF1-like"/>
</dbReference>
<dbReference type="EMBL" id="FO082276">
    <property type="protein sequence ID" value="CCO15491.1"/>
    <property type="molecule type" value="Genomic_DNA"/>
</dbReference>
<evidence type="ECO:0000256" key="5">
    <source>
        <dbReference type="ARBA" id="ARBA00023187"/>
    </source>
</evidence>
<feature type="region of interest" description="Disordered" evidence="7">
    <location>
        <begin position="253"/>
        <end position="283"/>
    </location>
</feature>
<dbReference type="RefSeq" id="XP_007514054.1">
    <property type="nucleotide sequence ID" value="XM_007513992.1"/>
</dbReference>
<keyword evidence="4 6" id="KW-0694">RNA-binding</keyword>
<evidence type="ECO:0000256" key="4">
    <source>
        <dbReference type="ARBA" id="ARBA00022884"/>
    </source>
</evidence>
<reference evidence="9 10" key="1">
    <citation type="submission" date="2011-10" db="EMBL/GenBank/DDBJ databases">
        <authorList>
            <person name="Genoscope - CEA"/>
        </authorList>
    </citation>
    <scope>NUCLEOTIDE SEQUENCE [LARGE SCALE GENOMIC DNA]</scope>
    <source>
        <strain evidence="9 10">RCC 1105</strain>
    </source>
</reference>
<dbReference type="GO" id="GO:0005684">
    <property type="term" value="C:U2-type spliceosomal complex"/>
    <property type="evidence" value="ECO:0007669"/>
    <property type="project" value="TreeGrafter"/>
</dbReference>
<comment type="similarity">
    <text evidence="1">Belongs to the HTATSF1 family.</text>
</comment>
<sequence>MTGGEEEEEEEEEETKEKEDVLGDFFEEVAKAEKECVKEEDELEEKREQTFVDDDGTTYDWSEEEKRYKPREMNEEGNGNGGAGDGFDVREMTFCPEDDSNEKVLPPPSFKKSFNEKKNNTNNTKSERKKPEIDIEAVKRKREQQQQNKSKKQKQTKANTKTNATTSVYCENLPRDATVERVEKFFSKCGQIKRDPATLMPKIKLYEEEGKNVFSGNALVTYLLRPSVELALTVLDGAKFELVGEEVKVTEADFSKSKGRGAGEENDANKNESNGNIGNVNAKKGTTSAIDKYAHVSKEEIRKNAALLKRKAERQLGWDGFDDEHDPTKTMVVLRNIYDENDLEEARKDGLNAQTFSDELKEDVAEECRVKCGKVENAYVNANGVVTVRFKEPEGADACLQLMHNRWFGGKQLKAEMWNGVEKFIGLKNIEKKETEEEENRRLDAYAATLGQDSDSE</sequence>
<dbReference type="GO" id="GO:0003723">
    <property type="term" value="F:RNA binding"/>
    <property type="evidence" value="ECO:0007669"/>
    <property type="project" value="UniProtKB-UniRule"/>
</dbReference>
<dbReference type="SMART" id="SM00360">
    <property type="entry name" value="RRM"/>
    <property type="match status" value="2"/>
</dbReference>
<evidence type="ECO:0000259" key="8">
    <source>
        <dbReference type="PROSITE" id="PS50102"/>
    </source>
</evidence>
<feature type="compositionally biased region" description="Basic and acidic residues" evidence="7">
    <location>
        <begin position="113"/>
        <end position="138"/>
    </location>
</feature>
<evidence type="ECO:0000256" key="7">
    <source>
        <dbReference type="SAM" id="MobiDB-lite"/>
    </source>
</evidence>
<dbReference type="InterPro" id="IPR012677">
    <property type="entry name" value="Nucleotide-bd_a/b_plait_sf"/>
</dbReference>
<dbReference type="PANTHER" id="PTHR15608">
    <property type="entry name" value="SPLICING FACTOR U2AF-ASSOCIATED PROTEIN 2"/>
    <property type="match status" value="1"/>
</dbReference>
<evidence type="ECO:0000256" key="6">
    <source>
        <dbReference type="PROSITE-ProRule" id="PRU00176"/>
    </source>
</evidence>
<feature type="compositionally biased region" description="Acidic residues" evidence="7">
    <location>
        <begin position="1"/>
        <end position="14"/>
    </location>
</feature>
<name>K8EC42_9CHLO</name>
<dbReference type="GO" id="GO:0005686">
    <property type="term" value="C:U2 snRNP"/>
    <property type="evidence" value="ECO:0007669"/>
    <property type="project" value="TreeGrafter"/>
</dbReference>
<dbReference type="InterPro" id="IPR000504">
    <property type="entry name" value="RRM_dom"/>
</dbReference>
<dbReference type="OrthoDB" id="10258585at2759"/>
<keyword evidence="2" id="KW-0507">mRNA processing</keyword>
<feature type="region of interest" description="Disordered" evidence="7">
    <location>
        <begin position="1"/>
        <end position="23"/>
    </location>
</feature>
<feature type="compositionally biased region" description="Polar residues" evidence="7">
    <location>
        <begin position="271"/>
        <end position="283"/>
    </location>
</feature>